<feature type="domain" description="HECT" evidence="9">
    <location>
        <begin position="704"/>
        <end position="1051"/>
    </location>
</feature>
<dbReference type="Proteomes" id="UP001314170">
    <property type="component" value="Unassembled WGS sequence"/>
</dbReference>
<dbReference type="InterPro" id="IPR035983">
    <property type="entry name" value="Hect_E3_ubiquitin_ligase"/>
</dbReference>
<dbReference type="EC" id="2.3.2.26" evidence="2"/>
<dbReference type="SUPFAM" id="SSF56204">
    <property type="entry name" value="Hect, E3 ligase catalytic domain"/>
    <property type="match status" value="1"/>
</dbReference>
<dbReference type="InterPro" id="IPR000569">
    <property type="entry name" value="HECT_dom"/>
</dbReference>
<dbReference type="Gene3D" id="3.30.2410.10">
    <property type="entry name" value="Hect, E3 ligase catalytic domain"/>
    <property type="match status" value="1"/>
</dbReference>
<dbReference type="CDD" id="cd00078">
    <property type="entry name" value="HECTc"/>
    <property type="match status" value="1"/>
</dbReference>
<sequence length="1051" mass="120294">MFFNGDSSTRKRVDLGGRSSKERDRQKLLEQTRLERNRRLWVKQQNAAALKIQKWFRGRKAVEAEHSRVREQFYGTYGKYCQNVDRHCFGPDSEFLRQLLFFFNAQNNDDFTILVETCRLLLQNIQDSGDIVSLFAGVDYSTKHALVDYRVKQLAFTCIWAIYQNRKQLKDQLVMMPRDSSIMATLLLEAVVLLIDPKLPWACKVVGYLLQRNAFALFREIVLTGKENTRTDNSIRNASPLERILVLMISHIGQNPCICPNIDPQWSFSSQMLTIPLLWRLFPSLKEVFATQDLSQHYIHQMAQCVRNNAYVLPNDVSVECPGVACLLGNVVETAGAALSHADCSFEMAIDLAAVTTFLLGALPPIKSSSPEIKSSSTLDEDDMASPDEMEIVLNKDLEQQIAHAIHSRFLLQLKLSDNRYFVFKQTSVLFGEISMVSSSKHGLDDKEVAAIGAACAFLHVAFNTLPVERMMTVLAFRTELVPVLWNFMKQCYENKKWPSLPEQLSYLPGDAPGWLLPLAVFCPVYKYMLMLVDNEEFYEQEKPLSLKDVRCLIVILRQALWQLLWVNPIAHSNSVKIVKNTSAYNGNPVESIKQRVGLVASELLSQLQDWNSRRQFAPPSDFHADGVDDSFISQAVIDGTKANDIMKRAPFLVPFTSRVKIFNSQLLAVRQRQGSHGVFTRNRFRIRRDHILEDAYNQMSALSEEDLRGLIRVSFINEFGVEEAGIDGGGIFKDFMENITRAAFDVQYGLFKETSDHLLYPNPGSGMIHEQHLQFFHFLGTLLAKAMFEGILVDIPFATFFLSKLKQKYNYLNDLPSLDPELYRHLIFLKRYQGDISDLELYFVIVNNEYGEQTEEELLPGGRNQRVTNENVIPFTHLVSNYRLNYQIRLQSSHFMRGFQQLIKKEWIDMFNEHELQLLISGSLDSLDIDDLRIHTNYAGGYHSEHYVIEMLWEVLKVSWKTYTKIYKAENNFSRFVTGCSRGPLLGFKYLEPLFCIQRAGGTASEEALDRLPTSATCMNLLKLPPYRSKEQLATKLLYAINADAGFDLS</sequence>
<dbReference type="AlphaFoldDB" id="A0AAV1QYY2"/>
<organism evidence="10 11">
    <name type="scientific">Dovyalis caffra</name>
    <dbReference type="NCBI Taxonomy" id="77055"/>
    <lineage>
        <taxon>Eukaryota</taxon>
        <taxon>Viridiplantae</taxon>
        <taxon>Streptophyta</taxon>
        <taxon>Embryophyta</taxon>
        <taxon>Tracheophyta</taxon>
        <taxon>Spermatophyta</taxon>
        <taxon>Magnoliopsida</taxon>
        <taxon>eudicotyledons</taxon>
        <taxon>Gunneridae</taxon>
        <taxon>Pentapetalae</taxon>
        <taxon>rosids</taxon>
        <taxon>fabids</taxon>
        <taxon>Malpighiales</taxon>
        <taxon>Salicaceae</taxon>
        <taxon>Flacourtieae</taxon>
        <taxon>Dovyalis</taxon>
    </lineage>
</organism>
<dbReference type="PROSITE" id="PS50237">
    <property type="entry name" value="HECT"/>
    <property type="match status" value="1"/>
</dbReference>
<evidence type="ECO:0000259" key="9">
    <source>
        <dbReference type="PROSITE" id="PS50237"/>
    </source>
</evidence>
<evidence type="ECO:0000313" key="10">
    <source>
        <dbReference type="EMBL" id="CAK7326284.1"/>
    </source>
</evidence>
<accession>A0AAV1QYY2</accession>
<evidence type="ECO:0000256" key="6">
    <source>
        <dbReference type="ARBA" id="ARBA00061247"/>
    </source>
</evidence>
<dbReference type="InterPro" id="IPR044611">
    <property type="entry name" value="E3A/B/C-like"/>
</dbReference>
<dbReference type="PANTHER" id="PTHR45700">
    <property type="entry name" value="UBIQUITIN-PROTEIN LIGASE E3C"/>
    <property type="match status" value="1"/>
</dbReference>
<dbReference type="SMART" id="SM00119">
    <property type="entry name" value="HECTc"/>
    <property type="match status" value="1"/>
</dbReference>
<evidence type="ECO:0000256" key="5">
    <source>
        <dbReference type="ARBA" id="ARBA00057703"/>
    </source>
</evidence>
<evidence type="ECO:0000256" key="8">
    <source>
        <dbReference type="SAM" id="MobiDB-lite"/>
    </source>
</evidence>
<dbReference type="Gene3D" id="3.30.2160.10">
    <property type="entry name" value="Hect, E3 ligase catalytic domain"/>
    <property type="match status" value="1"/>
</dbReference>
<dbReference type="GO" id="GO:0000209">
    <property type="term" value="P:protein polyubiquitination"/>
    <property type="evidence" value="ECO:0007669"/>
    <property type="project" value="InterPro"/>
</dbReference>
<feature type="compositionally biased region" description="Basic and acidic residues" evidence="8">
    <location>
        <begin position="8"/>
        <end position="24"/>
    </location>
</feature>
<comment type="similarity">
    <text evidence="6">Belongs to the UPL family.</text>
</comment>
<evidence type="ECO:0000256" key="7">
    <source>
        <dbReference type="PROSITE-ProRule" id="PRU00104"/>
    </source>
</evidence>
<gene>
    <name evidence="10" type="ORF">DCAF_LOCUS3984</name>
</gene>
<evidence type="ECO:0000256" key="1">
    <source>
        <dbReference type="ARBA" id="ARBA00000885"/>
    </source>
</evidence>
<keyword evidence="3" id="KW-0808">Transferase</keyword>
<comment type="function">
    <text evidence="5">Probable E3 ubiquitin-protein ligase which mediates ubiquitination and subsequent proteasomal degradation of target proteins.</text>
</comment>
<dbReference type="GO" id="GO:0006511">
    <property type="term" value="P:ubiquitin-dependent protein catabolic process"/>
    <property type="evidence" value="ECO:0007669"/>
    <property type="project" value="TreeGrafter"/>
</dbReference>
<dbReference type="FunFam" id="3.30.2160.10:FF:000002">
    <property type="entry name" value="Putative Ubiquitin-protein ligase E3C"/>
    <property type="match status" value="1"/>
</dbReference>
<proteinExistence type="inferred from homology"/>
<dbReference type="Gene3D" id="3.90.1750.10">
    <property type="entry name" value="Hect, E3 ligase catalytic domains"/>
    <property type="match status" value="1"/>
</dbReference>
<feature type="active site" description="Glycyl thioester intermediate" evidence="7">
    <location>
        <position position="1019"/>
    </location>
</feature>
<keyword evidence="4 7" id="KW-0833">Ubl conjugation pathway</keyword>
<evidence type="ECO:0000256" key="4">
    <source>
        <dbReference type="ARBA" id="ARBA00022786"/>
    </source>
</evidence>
<protein>
    <recommendedName>
        <fullName evidence="2">HECT-type E3 ubiquitin transferase</fullName>
        <ecNumber evidence="2">2.3.2.26</ecNumber>
    </recommendedName>
</protein>
<dbReference type="GO" id="GO:0061630">
    <property type="term" value="F:ubiquitin protein ligase activity"/>
    <property type="evidence" value="ECO:0007669"/>
    <property type="project" value="UniProtKB-EC"/>
</dbReference>
<evidence type="ECO:0000256" key="3">
    <source>
        <dbReference type="ARBA" id="ARBA00022679"/>
    </source>
</evidence>
<comment type="caution">
    <text evidence="10">The sequence shown here is derived from an EMBL/GenBank/DDBJ whole genome shotgun (WGS) entry which is preliminary data.</text>
</comment>
<dbReference type="PROSITE" id="PS50096">
    <property type="entry name" value="IQ"/>
    <property type="match status" value="1"/>
</dbReference>
<dbReference type="PANTHER" id="PTHR45700:SF6">
    <property type="entry name" value="E3 UBIQUITIN-PROTEIN LIGASE UPL6"/>
    <property type="match status" value="1"/>
</dbReference>
<feature type="region of interest" description="Disordered" evidence="8">
    <location>
        <begin position="1"/>
        <end position="24"/>
    </location>
</feature>
<dbReference type="Pfam" id="PF00632">
    <property type="entry name" value="HECT"/>
    <property type="match status" value="1"/>
</dbReference>
<keyword evidence="11" id="KW-1185">Reference proteome</keyword>
<reference evidence="10 11" key="1">
    <citation type="submission" date="2024-01" db="EMBL/GenBank/DDBJ databases">
        <authorList>
            <person name="Waweru B."/>
        </authorList>
    </citation>
    <scope>NUCLEOTIDE SEQUENCE [LARGE SCALE GENOMIC DNA]</scope>
</reference>
<evidence type="ECO:0000256" key="2">
    <source>
        <dbReference type="ARBA" id="ARBA00012485"/>
    </source>
</evidence>
<evidence type="ECO:0000313" key="11">
    <source>
        <dbReference type="Proteomes" id="UP001314170"/>
    </source>
</evidence>
<comment type="catalytic activity">
    <reaction evidence="1">
        <text>S-ubiquitinyl-[E2 ubiquitin-conjugating enzyme]-L-cysteine + [acceptor protein]-L-lysine = [E2 ubiquitin-conjugating enzyme]-L-cysteine + N(6)-ubiquitinyl-[acceptor protein]-L-lysine.</text>
        <dbReference type="EC" id="2.3.2.26"/>
    </reaction>
</comment>
<dbReference type="EMBL" id="CAWUPB010000851">
    <property type="protein sequence ID" value="CAK7326284.1"/>
    <property type="molecule type" value="Genomic_DNA"/>
</dbReference>
<name>A0AAV1QYY2_9ROSI</name>
<dbReference type="FunFam" id="3.30.2410.10:FF:000011">
    <property type="entry name" value="Putative Ubiquitin-protein ligase E3C"/>
    <property type="match status" value="1"/>
</dbReference>